<dbReference type="GO" id="GO:0016020">
    <property type="term" value="C:membrane"/>
    <property type="evidence" value="ECO:0007669"/>
    <property type="project" value="InterPro"/>
</dbReference>
<keyword evidence="3" id="KW-0472">Membrane</keyword>
<protein>
    <submittedName>
        <fullName evidence="5">HAMP domain-containing protein</fullName>
    </submittedName>
</protein>
<dbReference type="Gene3D" id="6.10.340.10">
    <property type="match status" value="1"/>
</dbReference>
<dbReference type="RefSeq" id="WP_091314120.1">
    <property type="nucleotide sequence ID" value="NZ_FNSO01000004.1"/>
</dbReference>
<evidence type="ECO:0000256" key="2">
    <source>
        <dbReference type="ARBA" id="ARBA00022989"/>
    </source>
</evidence>
<evidence type="ECO:0000259" key="4">
    <source>
        <dbReference type="PROSITE" id="PS50885"/>
    </source>
</evidence>
<dbReference type="PROSITE" id="PS50885">
    <property type="entry name" value="HAMP"/>
    <property type="match status" value="1"/>
</dbReference>
<keyword evidence="1 3" id="KW-0812">Transmembrane</keyword>
<dbReference type="Proteomes" id="UP000199622">
    <property type="component" value="Unassembled WGS sequence"/>
</dbReference>
<dbReference type="GO" id="GO:0007165">
    <property type="term" value="P:signal transduction"/>
    <property type="evidence" value="ECO:0007669"/>
    <property type="project" value="InterPro"/>
</dbReference>
<evidence type="ECO:0000256" key="1">
    <source>
        <dbReference type="ARBA" id="ARBA00022692"/>
    </source>
</evidence>
<dbReference type="AlphaFoldDB" id="A0A1H4XQR7"/>
<keyword evidence="6" id="KW-1185">Reference proteome</keyword>
<evidence type="ECO:0000313" key="5">
    <source>
        <dbReference type="EMBL" id="SED07963.1"/>
    </source>
</evidence>
<dbReference type="SUPFAM" id="SSF158472">
    <property type="entry name" value="HAMP domain-like"/>
    <property type="match status" value="1"/>
</dbReference>
<feature type="transmembrane region" description="Helical" evidence="3">
    <location>
        <begin position="276"/>
        <end position="298"/>
    </location>
</feature>
<dbReference type="InterPro" id="IPR003660">
    <property type="entry name" value="HAMP_dom"/>
</dbReference>
<feature type="domain" description="HAMP" evidence="4">
    <location>
        <begin position="296"/>
        <end position="348"/>
    </location>
</feature>
<proteinExistence type="predicted"/>
<organism evidence="5 6">
    <name type="scientific">Amycolatopsis tolypomycina</name>
    <dbReference type="NCBI Taxonomy" id="208445"/>
    <lineage>
        <taxon>Bacteria</taxon>
        <taxon>Bacillati</taxon>
        <taxon>Actinomycetota</taxon>
        <taxon>Actinomycetes</taxon>
        <taxon>Pseudonocardiales</taxon>
        <taxon>Pseudonocardiaceae</taxon>
        <taxon>Amycolatopsis</taxon>
    </lineage>
</organism>
<accession>A0A1H4XQR7</accession>
<evidence type="ECO:0000256" key="3">
    <source>
        <dbReference type="SAM" id="Phobius"/>
    </source>
</evidence>
<dbReference type="STRING" id="208445.SAMN04489727_6316"/>
<gene>
    <name evidence="5" type="ORF">SAMN04489727_6316</name>
</gene>
<evidence type="ECO:0000313" key="6">
    <source>
        <dbReference type="Proteomes" id="UP000199622"/>
    </source>
</evidence>
<name>A0A1H4XQR7_9PSEU</name>
<dbReference type="OrthoDB" id="3699304at2"/>
<reference evidence="6" key="1">
    <citation type="submission" date="2016-10" db="EMBL/GenBank/DDBJ databases">
        <authorList>
            <person name="Varghese N."/>
            <person name="Submissions S."/>
        </authorList>
    </citation>
    <scope>NUCLEOTIDE SEQUENCE [LARGE SCALE GENOMIC DNA]</scope>
    <source>
        <strain evidence="6">DSM 44544</strain>
    </source>
</reference>
<keyword evidence="2 3" id="KW-1133">Transmembrane helix</keyword>
<dbReference type="CDD" id="cd06225">
    <property type="entry name" value="HAMP"/>
    <property type="match status" value="1"/>
</dbReference>
<dbReference type="EMBL" id="FNSO01000004">
    <property type="protein sequence ID" value="SED07963.1"/>
    <property type="molecule type" value="Genomic_DNA"/>
</dbReference>
<sequence length="348" mass="36823">MTTRIGHLRTRVFPLALLTWSLGAAGFLGAAVTVATAPSSWLVDPIPESVAAEQQTRTALAARQLQRSLDSGVSDLNAVAAGIRVLKDAETPSKLLTQLMATRDRYRGVAYLAPTGEVRAKAGEDVDVAAIKTADKPALAVGPPQGVSPRVFVSAPVTGERAGRLIAEFKPNALIRPLSLAGPGNTRLLNADRKVIGATTGFTAFEPLTRPDLEQAAKDAAGGPGHALREVDGERHALSWAPVTSTQPTRQTGLTVVTDRPEAALTLPHSGEKRELILLGAVIAVLTVVVFGWLYVVIVSPLSALAKAAGRLARGDTGEPVIVRRYDHLGLVARDLERIRRDLAGRNR</sequence>